<feature type="region of interest" description="Disordered" evidence="1">
    <location>
        <begin position="117"/>
        <end position="141"/>
    </location>
</feature>
<dbReference type="EMBL" id="BMAV01019298">
    <property type="protein sequence ID" value="GFY72234.1"/>
    <property type="molecule type" value="Genomic_DNA"/>
</dbReference>
<evidence type="ECO:0000256" key="1">
    <source>
        <dbReference type="SAM" id="MobiDB-lite"/>
    </source>
</evidence>
<proteinExistence type="predicted"/>
<sequence length="195" mass="22151">MRVLARASPPSMQIFNMSKRVKSFSKTPTSTLRRHSRGSPIAHRLRWRHISNEQAIRLSICKLCYKRFSGQRELWDHLYADHAPSARRIEQVLSFPPEFDIEQFRQQLDAVENPVRTEPPAVMSNSSEDIPTKLSPTSSHLNRSSSCPSLVLSTLLVAPKTSGYPQTAVTLTDPPAAPAWYSPHFSLLRQHLWVP</sequence>
<accession>A0A8X6YIR5</accession>
<feature type="compositionally biased region" description="Polar residues" evidence="1">
    <location>
        <begin position="123"/>
        <end position="141"/>
    </location>
</feature>
<evidence type="ECO:0000259" key="2">
    <source>
        <dbReference type="PROSITE" id="PS00028"/>
    </source>
</evidence>
<comment type="caution">
    <text evidence="3">The sequence shown here is derived from an EMBL/GenBank/DDBJ whole genome shotgun (WGS) entry which is preliminary data.</text>
</comment>
<reference evidence="3" key="1">
    <citation type="submission" date="2020-08" db="EMBL/GenBank/DDBJ databases">
        <title>Multicomponent nature underlies the extraordinary mechanical properties of spider dragline silk.</title>
        <authorList>
            <person name="Kono N."/>
            <person name="Nakamura H."/>
            <person name="Mori M."/>
            <person name="Yoshida Y."/>
            <person name="Ohtoshi R."/>
            <person name="Malay A.D."/>
            <person name="Moran D.A.P."/>
            <person name="Tomita M."/>
            <person name="Numata K."/>
            <person name="Arakawa K."/>
        </authorList>
    </citation>
    <scope>NUCLEOTIDE SEQUENCE</scope>
</reference>
<organism evidence="3 4">
    <name type="scientific">Trichonephila inaurata madagascariensis</name>
    <dbReference type="NCBI Taxonomy" id="2747483"/>
    <lineage>
        <taxon>Eukaryota</taxon>
        <taxon>Metazoa</taxon>
        <taxon>Ecdysozoa</taxon>
        <taxon>Arthropoda</taxon>
        <taxon>Chelicerata</taxon>
        <taxon>Arachnida</taxon>
        <taxon>Araneae</taxon>
        <taxon>Araneomorphae</taxon>
        <taxon>Entelegynae</taxon>
        <taxon>Araneoidea</taxon>
        <taxon>Nephilidae</taxon>
        <taxon>Trichonephila</taxon>
        <taxon>Trichonephila inaurata</taxon>
    </lineage>
</organism>
<dbReference type="PROSITE" id="PS00028">
    <property type="entry name" value="ZINC_FINGER_C2H2_1"/>
    <property type="match status" value="1"/>
</dbReference>
<evidence type="ECO:0000313" key="3">
    <source>
        <dbReference type="EMBL" id="GFY72234.1"/>
    </source>
</evidence>
<dbReference type="Proteomes" id="UP000886998">
    <property type="component" value="Unassembled WGS sequence"/>
</dbReference>
<name>A0A8X6YIR5_9ARAC</name>
<keyword evidence="4" id="KW-1185">Reference proteome</keyword>
<feature type="domain" description="C2H2-type" evidence="2">
    <location>
        <begin position="61"/>
        <end position="82"/>
    </location>
</feature>
<protein>
    <recommendedName>
        <fullName evidence="2">C2H2-type domain-containing protein</fullName>
    </recommendedName>
</protein>
<dbReference type="AlphaFoldDB" id="A0A8X6YIR5"/>
<dbReference type="InterPro" id="IPR013087">
    <property type="entry name" value="Znf_C2H2_type"/>
</dbReference>
<gene>
    <name evidence="3" type="ORF">TNIN_95401</name>
</gene>
<evidence type="ECO:0000313" key="4">
    <source>
        <dbReference type="Proteomes" id="UP000886998"/>
    </source>
</evidence>